<gene>
    <name evidence="2" type="ORF">NAV_LOCUS2416</name>
</gene>
<evidence type="ECO:0000256" key="1">
    <source>
        <dbReference type="SAM" id="MobiDB-lite"/>
    </source>
</evidence>
<dbReference type="EMBL" id="UPTC01000253">
    <property type="protein sequence ID" value="VBB27586.1"/>
    <property type="molecule type" value="Genomic_DNA"/>
</dbReference>
<feature type="region of interest" description="Disordered" evidence="1">
    <location>
        <begin position="21"/>
        <end position="76"/>
    </location>
</feature>
<feature type="compositionally biased region" description="Basic and acidic residues" evidence="1">
    <location>
        <begin position="56"/>
        <end position="71"/>
    </location>
</feature>
<name>A0A498S7T1_ACAVI</name>
<organism evidence="2 3">
    <name type="scientific">Acanthocheilonema viteae</name>
    <name type="common">Filarial nematode worm</name>
    <name type="synonym">Dipetalonema viteae</name>
    <dbReference type="NCBI Taxonomy" id="6277"/>
    <lineage>
        <taxon>Eukaryota</taxon>
        <taxon>Metazoa</taxon>
        <taxon>Ecdysozoa</taxon>
        <taxon>Nematoda</taxon>
        <taxon>Chromadorea</taxon>
        <taxon>Rhabditida</taxon>
        <taxon>Spirurina</taxon>
        <taxon>Spiruromorpha</taxon>
        <taxon>Filarioidea</taxon>
        <taxon>Onchocercidae</taxon>
        <taxon>Acanthocheilonema</taxon>
    </lineage>
</organism>
<feature type="compositionally biased region" description="Basic and acidic residues" evidence="1">
    <location>
        <begin position="35"/>
        <end position="48"/>
    </location>
</feature>
<keyword evidence="3" id="KW-1185">Reference proteome</keyword>
<evidence type="ECO:0000313" key="2">
    <source>
        <dbReference type="EMBL" id="VBB27586.1"/>
    </source>
</evidence>
<dbReference type="AlphaFoldDB" id="A0A498S7T1"/>
<accession>A0A498S7T1</accession>
<dbReference type="Proteomes" id="UP000276991">
    <property type="component" value="Unassembled WGS sequence"/>
</dbReference>
<reference evidence="2 3" key="1">
    <citation type="submission" date="2018-08" db="EMBL/GenBank/DDBJ databases">
        <authorList>
            <person name="Laetsch R D."/>
            <person name="Stevens L."/>
            <person name="Kumar S."/>
            <person name="Blaxter L. M."/>
        </authorList>
    </citation>
    <scope>NUCLEOTIDE SEQUENCE [LARGE SCALE GENOMIC DNA]</scope>
</reference>
<protein>
    <submittedName>
        <fullName evidence="2">Uncharacterized protein</fullName>
    </submittedName>
</protein>
<proteinExistence type="predicted"/>
<sequence>MVVRLPFESDATLLLLQLQQNSRSGTGMDGQGRCDLSHTLKEPQHYDPKTSPGSNKEGKDVERDHGREGEPQRSQLCVCPVQAFARNQPMALEREREMIKHGDDTSHHIITRLPLH</sequence>
<evidence type="ECO:0000313" key="3">
    <source>
        <dbReference type="Proteomes" id="UP000276991"/>
    </source>
</evidence>